<evidence type="ECO:0000259" key="3">
    <source>
        <dbReference type="PROSITE" id="PS51746"/>
    </source>
</evidence>
<evidence type="ECO:0000256" key="1">
    <source>
        <dbReference type="SAM" id="MobiDB-lite"/>
    </source>
</evidence>
<comment type="caution">
    <text evidence="4">The sequence shown here is derived from an EMBL/GenBank/DDBJ whole genome shotgun (WGS) entry which is preliminary data.</text>
</comment>
<dbReference type="SMART" id="SM00332">
    <property type="entry name" value="PP2Cc"/>
    <property type="match status" value="1"/>
</dbReference>
<keyword evidence="2" id="KW-0812">Transmembrane</keyword>
<dbReference type="SUPFAM" id="SSF81606">
    <property type="entry name" value="PP2C-like"/>
    <property type="match status" value="1"/>
</dbReference>
<feature type="compositionally biased region" description="Low complexity" evidence="1">
    <location>
        <begin position="747"/>
        <end position="757"/>
    </location>
</feature>
<proteinExistence type="predicted"/>
<feature type="region of interest" description="Disordered" evidence="1">
    <location>
        <begin position="730"/>
        <end position="757"/>
    </location>
</feature>
<feature type="transmembrane region" description="Helical" evidence="2">
    <location>
        <begin position="573"/>
        <end position="595"/>
    </location>
</feature>
<feature type="region of interest" description="Disordered" evidence="1">
    <location>
        <begin position="527"/>
        <end position="553"/>
    </location>
</feature>
<gene>
    <name evidence="4" type="ORF">GS601_10360</name>
</gene>
<dbReference type="Pfam" id="PF13672">
    <property type="entry name" value="PP2C_2"/>
    <property type="match status" value="1"/>
</dbReference>
<dbReference type="InterPro" id="IPR001932">
    <property type="entry name" value="PPM-type_phosphatase-like_dom"/>
</dbReference>
<dbReference type="Gene3D" id="3.60.40.10">
    <property type="entry name" value="PPM-type phosphatase domain"/>
    <property type="match status" value="1"/>
</dbReference>
<protein>
    <submittedName>
        <fullName evidence="4">SpoIIE family protein phosphatase</fullName>
    </submittedName>
</protein>
<keyword evidence="2" id="KW-0472">Membrane</keyword>
<organism evidence="4 5">
    <name type="scientific">Myxacorys almedinensis A</name>
    <dbReference type="NCBI Taxonomy" id="2690445"/>
    <lineage>
        <taxon>Bacteria</taxon>
        <taxon>Bacillati</taxon>
        <taxon>Cyanobacteriota</taxon>
        <taxon>Cyanophyceae</taxon>
        <taxon>Leptolyngbyales</taxon>
        <taxon>Leptolyngbyaceae</taxon>
        <taxon>Myxacorys</taxon>
        <taxon>Myxacorys almedinensis</taxon>
    </lineage>
</organism>
<dbReference type="InterPro" id="IPR036457">
    <property type="entry name" value="PPM-type-like_dom_sf"/>
</dbReference>
<feature type="region of interest" description="Disordered" evidence="1">
    <location>
        <begin position="604"/>
        <end position="625"/>
    </location>
</feature>
<reference evidence="4" key="1">
    <citation type="submission" date="2019-12" db="EMBL/GenBank/DDBJ databases">
        <title>High-Quality draft genome sequences of three cyanobacteria isolated from the limestone walls of the Old Cathedral of Coimbra.</title>
        <authorList>
            <person name="Tiago I."/>
            <person name="Soares F."/>
            <person name="Portugal A."/>
        </authorList>
    </citation>
    <scope>NUCLEOTIDE SEQUENCE</scope>
    <source>
        <strain evidence="4">A</strain>
    </source>
</reference>
<name>A0A8J8CMT2_9CYAN</name>
<dbReference type="SMART" id="SM00331">
    <property type="entry name" value="PP2C_SIG"/>
    <property type="match status" value="1"/>
</dbReference>
<dbReference type="EMBL" id="WVIE01000010">
    <property type="protein sequence ID" value="NDJ17687.1"/>
    <property type="molecule type" value="Genomic_DNA"/>
</dbReference>
<evidence type="ECO:0000313" key="4">
    <source>
        <dbReference type="EMBL" id="NDJ17687.1"/>
    </source>
</evidence>
<sequence>MQNDPPILQCPNYFCQTLNAESQHICSNCQTPLPKRYLWAVGVGLEAYRPGDLIGDRYRLKSRRILLDTQPGLPPDAPLDITPSLEAYLRLIPHRLHVPQIYSYIESNTVAVVLLEQAPIYPNGARSSRGEDLAATLMPDLLSQWTAGFALRQLNWLWQIAQLWQPLSLEKVASTLLTPDLLRVDGGLVRSLELAHDAQPPTLAQLGHLWSQWQPSAHPAIADFLNDLCYNLAQEQIKAPEHLVSVLDQALADAAKGHDRQIHIATATDQGPSRQTNEDACYPAQGANFATSTDATPLPVVIVCDGIGGHEGGEVASDLAIATITEAVEKNADRAMDAASLTHVLDEAVCEANNEISQQNDVEHRQERQRMGTTVVLGLAHAHEVYLAHVGDSRAYRVTRTGCYQVTLDDDVASREVRLGYTLYRAALQHPASGSLVQALGMGSSTYLHPTVQRFVLDEDCVFLLCSDGLSDNDRIEECWARELAPLVDGTDLAVAARRLVEIANTRNGHDNVTIGLLRFQIRQGQGSPPLAMATTQPSAAPRTAPTADSVPHPSRVKTQIVVPVESSHSGRWLTPIFTLLGLLGLGGVLAFLLIPELRRAAMPPPPSPTASPPPTIAPEAPPSPNLRLASGSLLQLERDPASPRLPLLRNPEQPIDLSAQRIVGQMPSGSVLQVVGQRTVQGQRWIALKVCSVPPTAGVGFAIAGQTGWQQERAIAPFVNQSLSLQPNQLGACAPASPSPTPSPTPSAAQSPIPNR</sequence>
<keyword evidence="2" id="KW-1133">Transmembrane helix</keyword>
<feature type="domain" description="PPM-type phosphatase" evidence="3">
    <location>
        <begin position="263"/>
        <end position="520"/>
    </location>
</feature>
<accession>A0A8J8CMT2</accession>
<keyword evidence="5" id="KW-1185">Reference proteome</keyword>
<dbReference type="RefSeq" id="WP_162423207.1">
    <property type="nucleotide sequence ID" value="NZ_WVIE01000010.1"/>
</dbReference>
<dbReference type="Proteomes" id="UP000646053">
    <property type="component" value="Unassembled WGS sequence"/>
</dbReference>
<evidence type="ECO:0000256" key="2">
    <source>
        <dbReference type="SAM" id="Phobius"/>
    </source>
</evidence>
<dbReference type="CDD" id="cd00143">
    <property type="entry name" value="PP2Cc"/>
    <property type="match status" value="1"/>
</dbReference>
<dbReference type="PROSITE" id="PS51746">
    <property type="entry name" value="PPM_2"/>
    <property type="match status" value="1"/>
</dbReference>
<evidence type="ECO:0000313" key="5">
    <source>
        <dbReference type="Proteomes" id="UP000646053"/>
    </source>
</evidence>
<dbReference type="AlphaFoldDB" id="A0A8J8CMT2"/>